<sequence>MSRIAQMYEFACRVVLLVLVVHIAFLVFSLAGLVILGVFPAFSATIATYRAWVRDVKDRRWSVKQTWKLFFRFWKDDLVWANILGYPLTLIAVFLFVDYMLVNNNYLGAPTYAVSGILLLLNVVYSLFATLVWVVRANFDEDFFWILKQTLTLVIVRPLCSLMLMIVLLLVLFSYAKWPGLALAFGTSVPLFAVVVVVYSFARLPGMDIHVLEPNPKFAKKRNQQRSL</sequence>
<evidence type="ECO:0000313" key="3">
    <source>
        <dbReference type="Proteomes" id="UP000228976"/>
    </source>
</evidence>
<evidence type="ECO:0000313" key="2">
    <source>
        <dbReference type="EMBL" id="OZG55245.1"/>
    </source>
</evidence>
<feature type="transmembrane region" description="Helical" evidence="1">
    <location>
        <begin position="117"/>
        <end position="139"/>
    </location>
</feature>
<dbReference type="AlphaFoldDB" id="A0A261F857"/>
<dbReference type="Proteomes" id="UP000228976">
    <property type="component" value="Unassembled WGS sequence"/>
</dbReference>
<feature type="transmembrane region" description="Helical" evidence="1">
    <location>
        <begin position="33"/>
        <end position="52"/>
    </location>
</feature>
<feature type="transmembrane region" description="Helical" evidence="1">
    <location>
        <begin position="181"/>
        <end position="202"/>
    </location>
</feature>
<feature type="transmembrane region" description="Helical" evidence="1">
    <location>
        <begin position="7"/>
        <end position="27"/>
    </location>
</feature>
<dbReference type="OrthoDB" id="3236392at2"/>
<organism evidence="2 3">
    <name type="scientific">Aeriscardovia aeriphila</name>
    <dbReference type="NCBI Taxonomy" id="218139"/>
    <lineage>
        <taxon>Bacteria</taxon>
        <taxon>Bacillati</taxon>
        <taxon>Actinomycetota</taxon>
        <taxon>Actinomycetes</taxon>
        <taxon>Bifidobacteriales</taxon>
        <taxon>Bifidobacteriaceae</taxon>
        <taxon>Aeriscardovia</taxon>
    </lineage>
</organism>
<evidence type="ECO:0000256" key="1">
    <source>
        <dbReference type="SAM" id="Phobius"/>
    </source>
</evidence>
<name>A0A261F857_9BIFI</name>
<keyword evidence="1" id="KW-1133">Transmembrane helix</keyword>
<proteinExistence type="predicted"/>
<reference evidence="2 3" key="1">
    <citation type="journal article" date="2017" name="BMC Genomics">
        <title>Comparative genomic and phylogenomic analyses of the Bifidobacteriaceae family.</title>
        <authorList>
            <person name="Lugli G.A."/>
            <person name="Milani C."/>
            <person name="Turroni F."/>
            <person name="Duranti S."/>
            <person name="Mancabelli L."/>
            <person name="Mangifesta M."/>
            <person name="Ferrario C."/>
            <person name="Modesto M."/>
            <person name="Mattarelli P."/>
            <person name="Jiri K."/>
            <person name="van Sinderen D."/>
            <person name="Ventura M."/>
        </authorList>
    </citation>
    <scope>NUCLEOTIDE SEQUENCE [LARGE SCALE GENOMIC DNA]</scope>
    <source>
        <strain evidence="2 3">LMG 21773</strain>
    </source>
</reference>
<protein>
    <submittedName>
        <fullName evidence="2">Drug resistance transporter EmrB/QacA subfamily protein</fullName>
    </submittedName>
</protein>
<keyword evidence="3" id="KW-1185">Reference proteome</keyword>
<dbReference type="EMBL" id="MWWU01000003">
    <property type="protein sequence ID" value="OZG55245.1"/>
    <property type="molecule type" value="Genomic_DNA"/>
</dbReference>
<keyword evidence="1" id="KW-0472">Membrane</keyword>
<feature type="transmembrane region" description="Helical" evidence="1">
    <location>
        <begin position="78"/>
        <end position="97"/>
    </location>
</feature>
<comment type="caution">
    <text evidence="2">The sequence shown here is derived from an EMBL/GenBank/DDBJ whole genome shotgun (WGS) entry which is preliminary data.</text>
</comment>
<feature type="transmembrane region" description="Helical" evidence="1">
    <location>
        <begin position="151"/>
        <end position="175"/>
    </location>
</feature>
<keyword evidence="1" id="KW-0812">Transmembrane</keyword>
<dbReference type="Pfam" id="PF04854">
    <property type="entry name" value="DUF624"/>
    <property type="match status" value="1"/>
</dbReference>
<accession>A0A261F857</accession>
<gene>
    <name evidence="2" type="ORF">AEAE_1042</name>
</gene>
<dbReference type="InterPro" id="IPR006938">
    <property type="entry name" value="DUF624"/>
</dbReference>